<proteinExistence type="predicted"/>
<accession>A0A7W2ED79</accession>
<organism evidence="4 5">
    <name type="scientific">Rugamonas fusca</name>
    <dbReference type="NCBI Taxonomy" id="2758568"/>
    <lineage>
        <taxon>Bacteria</taxon>
        <taxon>Pseudomonadati</taxon>
        <taxon>Pseudomonadota</taxon>
        <taxon>Betaproteobacteria</taxon>
        <taxon>Burkholderiales</taxon>
        <taxon>Oxalobacteraceae</taxon>
        <taxon>Telluria group</taxon>
        <taxon>Rugamonas</taxon>
    </lineage>
</organism>
<dbReference type="GO" id="GO:1902201">
    <property type="term" value="P:negative regulation of bacterial-type flagellum-dependent cell motility"/>
    <property type="evidence" value="ECO:0007669"/>
    <property type="project" value="TreeGrafter"/>
</dbReference>
<dbReference type="InterPro" id="IPR050469">
    <property type="entry name" value="Diguanylate_Cyclase"/>
</dbReference>
<dbReference type="Gene3D" id="3.30.70.270">
    <property type="match status" value="1"/>
</dbReference>
<feature type="domain" description="GGDEF" evidence="3">
    <location>
        <begin position="208"/>
        <end position="337"/>
    </location>
</feature>
<dbReference type="PROSITE" id="PS50887">
    <property type="entry name" value="GGDEF"/>
    <property type="match status" value="1"/>
</dbReference>
<dbReference type="InterPro" id="IPR029787">
    <property type="entry name" value="Nucleotide_cyclase"/>
</dbReference>
<dbReference type="PANTHER" id="PTHR45138">
    <property type="entry name" value="REGULATORY COMPONENTS OF SENSORY TRANSDUCTION SYSTEM"/>
    <property type="match status" value="1"/>
</dbReference>
<dbReference type="EMBL" id="JACEZS010000001">
    <property type="protein sequence ID" value="MBA5603773.1"/>
    <property type="molecule type" value="Genomic_DNA"/>
</dbReference>
<dbReference type="CDD" id="cd01949">
    <property type="entry name" value="GGDEF"/>
    <property type="match status" value="1"/>
</dbReference>
<dbReference type="GO" id="GO:0043709">
    <property type="term" value="P:cell adhesion involved in single-species biofilm formation"/>
    <property type="evidence" value="ECO:0007669"/>
    <property type="project" value="TreeGrafter"/>
</dbReference>
<dbReference type="AlphaFoldDB" id="A0A7W2ED79"/>
<evidence type="ECO:0000313" key="5">
    <source>
        <dbReference type="Proteomes" id="UP000566711"/>
    </source>
</evidence>
<dbReference type="EC" id="2.7.7.65" evidence="1"/>
<evidence type="ECO:0000256" key="1">
    <source>
        <dbReference type="ARBA" id="ARBA00012528"/>
    </source>
</evidence>
<gene>
    <name evidence="4" type="ORF">H3H36_00155</name>
</gene>
<protein>
    <recommendedName>
        <fullName evidence="1">diguanylate cyclase</fullName>
        <ecNumber evidence="1">2.7.7.65</ecNumber>
    </recommendedName>
</protein>
<dbReference type="GO" id="GO:0005886">
    <property type="term" value="C:plasma membrane"/>
    <property type="evidence" value="ECO:0007669"/>
    <property type="project" value="TreeGrafter"/>
</dbReference>
<evidence type="ECO:0000259" key="3">
    <source>
        <dbReference type="PROSITE" id="PS50887"/>
    </source>
</evidence>
<dbReference type="NCBIfam" id="TIGR00254">
    <property type="entry name" value="GGDEF"/>
    <property type="match status" value="1"/>
</dbReference>
<dbReference type="Pfam" id="PF00990">
    <property type="entry name" value="GGDEF"/>
    <property type="match status" value="1"/>
</dbReference>
<dbReference type="PANTHER" id="PTHR45138:SF9">
    <property type="entry name" value="DIGUANYLATE CYCLASE DGCM-RELATED"/>
    <property type="match status" value="1"/>
</dbReference>
<evidence type="ECO:0000313" key="4">
    <source>
        <dbReference type="EMBL" id="MBA5603773.1"/>
    </source>
</evidence>
<evidence type="ECO:0000256" key="2">
    <source>
        <dbReference type="ARBA" id="ARBA00034247"/>
    </source>
</evidence>
<dbReference type="InterPro" id="IPR000160">
    <property type="entry name" value="GGDEF_dom"/>
</dbReference>
<dbReference type="InterPro" id="IPR043128">
    <property type="entry name" value="Rev_trsase/Diguanyl_cyclase"/>
</dbReference>
<dbReference type="SUPFAM" id="SSF55073">
    <property type="entry name" value="Nucleotide cyclase"/>
    <property type="match status" value="1"/>
</dbReference>
<dbReference type="Proteomes" id="UP000566711">
    <property type="component" value="Unassembled WGS sequence"/>
</dbReference>
<dbReference type="SMART" id="SM00267">
    <property type="entry name" value="GGDEF"/>
    <property type="match status" value="1"/>
</dbReference>
<sequence length="355" mass="39923">MKSERPAPSVLKQLGEMTACRDMHLVEQSLLRTLGPVLGVKRTSLYRVDEQGLVTRALHHTRDAAIVGGELHRTSDQIEELSSAIALDPAVANLLDTLRLLDRSCTRQQPDGYLIGYPLHGADHLCGYFVFERDHEVTPTEHAVIHGVLEVFSNYYALLDASQRDRLTGLLNRYSLELNLNRMWDVLAQRLKHGGERAQANRRGGRAQSYWLGVLDIDHFKKVNDTHGHIIGDEILLLTARLLEGAFRRSDLLYRYGGEEFIVIVAAHDVATATQIFERARQAVAHFIFPQAGRLSISGGFSMADPAVLPQTIINRADRALYEAKADGRNRIYFYDELIRTGRLEEVQSGTIDLF</sequence>
<dbReference type="GO" id="GO:0052621">
    <property type="term" value="F:diguanylate cyclase activity"/>
    <property type="evidence" value="ECO:0007669"/>
    <property type="project" value="UniProtKB-EC"/>
</dbReference>
<keyword evidence="5" id="KW-1185">Reference proteome</keyword>
<comment type="caution">
    <text evidence="4">The sequence shown here is derived from an EMBL/GenBank/DDBJ whole genome shotgun (WGS) entry which is preliminary data.</text>
</comment>
<reference evidence="4 5" key="1">
    <citation type="submission" date="2020-07" db="EMBL/GenBank/DDBJ databases">
        <title>Novel species isolated from subtropical streams in China.</title>
        <authorList>
            <person name="Lu H."/>
        </authorList>
    </citation>
    <scope>NUCLEOTIDE SEQUENCE [LARGE SCALE GENOMIC DNA]</scope>
    <source>
        <strain evidence="4 5">FT3S</strain>
    </source>
</reference>
<comment type="catalytic activity">
    <reaction evidence="2">
        <text>2 GTP = 3',3'-c-di-GMP + 2 diphosphate</text>
        <dbReference type="Rhea" id="RHEA:24898"/>
        <dbReference type="ChEBI" id="CHEBI:33019"/>
        <dbReference type="ChEBI" id="CHEBI:37565"/>
        <dbReference type="ChEBI" id="CHEBI:58805"/>
        <dbReference type="EC" id="2.7.7.65"/>
    </reaction>
</comment>
<name>A0A7W2ED79_9BURK</name>